<name>A0A7X2TFE3_9FIRM</name>
<organism evidence="1 2">
    <name type="scientific">Stecheria intestinalis</name>
    <dbReference type="NCBI Taxonomy" id="2606630"/>
    <lineage>
        <taxon>Bacteria</taxon>
        <taxon>Bacillati</taxon>
        <taxon>Bacillota</taxon>
        <taxon>Erysipelotrichia</taxon>
        <taxon>Erysipelotrichales</taxon>
        <taxon>Erysipelotrichaceae</taxon>
        <taxon>Stecheria</taxon>
    </lineage>
</organism>
<protein>
    <submittedName>
        <fullName evidence="1">Uncharacterized protein</fullName>
    </submittedName>
</protein>
<reference evidence="1 2" key="1">
    <citation type="submission" date="2019-08" db="EMBL/GenBank/DDBJ databases">
        <title>In-depth cultivation of the pig gut microbiome towards novel bacterial diversity and tailored functional studies.</title>
        <authorList>
            <person name="Wylensek D."/>
            <person name="Hitch T.C.A."/>
            <person name="Clavel T."/>
        </authorList>
    </citation>
    <scope>NUCLEOTIDE SEQUENCE [LARGE SCALE GENOMIC DNA]</scope>
    <source>
        <strain evidence="1 2">Oil+RF-744-GAM-WT-6</strain>
    </source>
</reference>
<comment type="caution">
    <text evidence="1">The sequence shown here is derived from an EMBL/GenBank/DDBJ whole genome shotgun (WGS) entry which is preliminary data.</text>
</comment>
<gene>
    <name evidence="1" type="ORF">FYJ51_01895</name>
</gene>
<evidence type="ECO:0000313" key="1">
    <source>
        <dbReference type="EMBL" id="MSS57663.1"/>
    </source>
</evidence>
<dbReference type="EMBL" id="VUMN01000002">
    <property type="protein sequence ID" value="MSS57663.1"/>
    <property type="molecule type" value="Genomic_DNA"/>
</dbReference>
<dbReference type="RefSeq" id="WP_154502591.1">
    <property type="nucleotide sequence ID" value="NZ_VUMN01000002.1"/>
</dbReference>
<keyword evidence="2" id="KW-1185">Reference proteome</keyword>
<sequence length="102" mass="11300">MFRVTTPEITIALKNSDIDLSAAQQIEVTIKQRNLTITKIKENLSVNSELRTVSFTLTQEETQKLSVGTASIQMRVKTEGGQVLTHMPIPCEVNQSLSEAIL</sequence>
<dbReference type="Proteomes" id="UP000461880">
    <property type="component" value="Unassembled WGS sequence"/>
</dbReference>
<proteinExistence type="predicted"/>
<dbReference type="AlphaFoldDB" id="A0A7X2TFE3"/>
<evidence type="ECO:0000313" key="2">
    <source>
        <dbReference type="Proteomes" id="UP000461880"/>
    </source>
</evidence>
<accession>A0A7X2TFE3</accession>